<dbReference type="Proteomes" id="UP000567179">
    <property type="component" value="Unassembled WGS sequence"/>
</dbReference>
<dbReference type="AlphaFoldDB" id="A0A8H5BQK4"/>
<accession>A0A8H5BQK4</accession>
<feature type="compositionally biased region" description="Basic and acidic residues" evidence="1">
    <location>
        <begin position="331"/>
        <end position="350"/>
    </location>
</feature>
<feature type="compositionally biased region" description="Low complexity" evidence="1">
    <location>
        <begin position="608"/>
        <end position="617"/>
    </location>
</feature>
<feature type="region of interest" description="Disordered" evidence="1">
    <location>
        <begin position="602"/>
        <end position="630"/>
    </location>
</feature>
<feature type="compositionally biased region" description="Basic and acidic residues" evidence="1">
    <location>
        <begin position="619"/>
        <end position="628"/>
    </location>
</feature>
<organism evidence="2 3">
    <name type="scientific">Psilocybe cf. subviscida</name>
    <dbReference type="NCBI Taxonomy" id="2480587"/>
    <lineage>
        <taxon>Eukaryota</taxon>
        <taxon>Fungi</taxon>
        <taxon>Dikarya</taxon>
        <taxon>Basidiomycota</taxon>
        <taxon>Agaricomycotina</taxon>
        <taxon>Agaricomycetes</taxon>
        <taxon>Agaricomycetidae</taxon>
        <taxon>Agaricales</taxon>
        <taxon>Agaricineae</taxon>
        <taxon>Strophariaceae</taxon>
        <taxon>Psilocybe</taxon>
    </lineage>
</organism>
<feature type="region of interest" description="Disordered" evidence="1">
    <location>
        <begin position="313"/>
        <end position="350"/>
    </location>
</feature>
<keyword evidence="3" id="KW-1185">Reference proteome</keyword>
<dbReference type="EMBL" id="JAACJJ010000014">
    <property type="protein sequence ID" value="KAF5327707.1"/>
    <property type="molecule type" value="Genomic_DNA"/>
</dbReference>
<evidence type="ECO:0000313" key="2">
    <source>
        <dbReference type="EMBL" id="KAF5327707.1"/>
    </source>
</evidence>
<proteinExistence type="predicted"/>
<protein>
    <recommendedName>
        <fullName evidence="4">Protein kinase domain-containing protein</fullName>
    </recommendedName>
</protein>
<feature type="region of interest" description="Disordered" evidence="1">
    <location>
        <begin position="74"/>
        <end position="102"/>
    </location>
</feature>
<name>A0A8H5BQK4_9AGAR</name>
<dbReference type="OrthoDB" id="5327923at2759"/>
<evidence type="ECO:0000256" key="1">
    <source>
        <dbReference type="SAM" id="MobiDB-lite"/>
    </source>
</evidence>
<evidence type="ECO:0008006" key="4">
    <source>
        <dbReference type="Google" id="ProtNLM"/>
    </source>
</evidence>
<reference evidence="2 3" key="1">
    <citation type="journal article" date="2020" name="ISME J.">
        <title>Uncovering the hidden diversity of litter-decomposition mechanisms in mushroom-forming fungi.</title>
        <authorList>
            <person name="Floudas D."/>
            <person name="Bentzer J."/>
            <person name="Ahren D."/>
            <person name="Johansson T."/>
            <person name="Persson P."/>
            <person name="Tunlid A."/>
        </authorList>
    </citation>
    <scope>NUCLEOTIDE SEQUENCE [LARGE SCALE GENOMIC DNA]</scope>
    <source>
        <strain evidence="2 3">CBS 101986</strain>
    </source>
</reference>
<comment type="caution">
    <text evidence="2">The sequence shown here is derived from an EMBL/GenBank/DDBJ whole genome shotgun (WGS) entry which is preliminary data.</text>
</comment>
<sequence length="762" mass="85484">MSHSDAPRRGIRIASTTEIPAAVLEHLPEAMFGLKGLSGSQESGLDGLSWDPNADESDIAVLKTFIEAMYDLKGHSGSQEPDSDGEKSGSTAGDPDADDYDDLDYTDVNWTGGRYDYQEQKDFIKKIVLHSFGYKHDPKKTSKERYEERKRILNDRGTQHRRIFCRWPTSDRVTKDFFPPRDNVKGLAPPNAPAMWHGPGIWGATLFDFYDIHLGLVDGDAEPKLLFQTSGSKMLAWCLQNGETAAAPQMAWAMTEPDPELIEPCDIGELIRTAEHQARMFGGLPGPTPVLQQYLPQHLLPQSLIVHDPDQLLHTSSEKGSPGQQRYTLKFSDRYDERRKEDEAREGQTAAEEKRILEAFLIDPHTRNELPNGRSIKLVTEEDEEKEGPTNQQVFYVNPLRSARAPIKEAQLRISKEQFIGAGNHSFVYDASLVLPRTTFFESRLCEECIQQDIHAQLSTYNFSSSFFTSMVGKMVFKDESVPIKPQPKTTPGPPPQLRRVLSYEGPLVVLLSTVEYSHAPCPKHQPQAKPPPATAEVRVVAKLSKEADAHLTREAENYQRFPKYLFEHWSGLIKVPGVRNPVPAGPVVPQFYGYYVPDGRARENTEESTGGTNTSSDDSDKRHDVNGEHSGCAAPILSPILLLENCGQPIEPEDYGHDDSQECCSLVYRLRYAGFLHASVAQRNIVAQNGPLSAWPVQRNFFPGGYADRDSEGGPSGKCFRLIDFGRTEHVDALDDKTRDEMSYHDETMLRQWGWTRDANL</sequence>
<gene>
    <name evidence="2" type="ORF">D9619_005074</name>
</gene>
<feature type="compositionally biased region" description="Polar residues" evidence="1">
    <location>
        <begin position="313"/>
        <end position="327"/>
    </location>
</feature>
<evidence type="ECO:0000313" key="3">
    <source>
        <dbReference type="Proteomes" id="UP000567179"/>
    </source>
</evidence>